<feature type="transmembrane region" description="Helical" evidence="1">
    <location>
        <begin position="32"/>
        <end position="60"/>
    </location>
</feature>
<dbReference type="Gene3D" id="2.160.10.10">
    <property type="entry name" value="Hexapeptide repeat proteins"/>
    <property type="match status" value="1"/>
</dbReference>
<keyword evidence="1" id="KW-1133">Transmembrane helix</keyword>
<keyword evidence="1" id="KW-0472">Membrane</keyword>
<evidence type="ECO:0000313" key="2">
    <source>
        <dbReference type="EMBL" id="SPP99485.1"/>
    </source>
</evidence>
<dbReference type="PANTHER" id="PTHR13061">
    <property type="entry name" value="DYNACTIN SUBUNIT P25"/>
    <property type="match status" value="1"/>
</dbReference>
<dbReference type="GO" id="GO:0016740">
    <property type="term" value="F:transferase activity"/>
    <property type="evidence" value="ECO:0007669"/>
    <property type="project" value="UniProtKB-KW"/>
</dbReference>
<dbReference type="PANTHER" id="PTHR13061:SF29">
    <property type="entry name" value="GAMMA CARBONIC ANHYDRASE-LIKE 1, MITOCHONDRIAL-RELATED"/>
    <property type="match status" value="1"/>
</dbReference>
<dbReference type="SUPFAM" id="SSF51161">
    <property type="entry name" value="Trimeric LpxA-like enzymes"/>
    <property type="match status" value="1"/>
</dbReference>
<gene>
    <name evidence="2" type="ORF">NBG4_10019</name>
</gene>
<feature type="transmembrane region" description="Helical" evidence="1">
    <location>
        <begin position="72"/>
        <end position="90"/>
    </location>
</feature>
<evidence type="ECO:0000256" key="1">
    <source>
        <dbReference type="SAM" id="Phobius"/>
    </source>
</evidence>
<dbReference type="InterPro" id="IPR001451">
    <property type="entry name" value="Hexapep"/>
</dbReference>
<dbReference type="Pfam" id="PF00132">
    <property type="entry name" value="Hexapep"/>
    <property type="match status" value="1"/>
</dbReference>
<sequence length="216" mass="23754">MVFLIFSAFAVAFSFVTTRLIGHILPSGDFRGLTVAVIALAFFYLYALVFFRIFLLLMPLKEGEIAINSKEEFGYHVYLLFYLIYFYPIMRSGFVPVPLMRLFYIALGARLGHNTYSAGIIYDPHLVSIGDNSLIGQYALLMPHAIDGKRLAHSCIKIGNNVTIGAHAVIMSGVTIGEDAIVAVGAVVPKGSRIGIGEIWGGIPARKIKDIDMSYK</sequence>
<organism evidence="2 3">
    <name type="scientific">Candidatus Sulfobium mesophilum</name>
    <dbReference type="NCBI Taxonomy" id="2016548"/>
    <lineage>
        <taxon>Bacteria</taxon>
        <taxon>Pseudomonadati</taxon>
        <taxon>Nitrospirota</taxon>
        <taxon>Nitrospiria</taxon>
        <taxon>Nitrospirales</taxon>
        <taxon>Nitrospiraceae</taxon>
        <taxon>Candidatus Sulfobium</taxon>
    </lineage>
</organism>
<dbReference type="EMBL" id="OUUY01000001">
    <property type="protein sequence ID" value="SPP99485.1"/>
    <property type="molecule type" value="Genomic_DNA"/>
</dbReference>
<accession>A0A2U3QDT5</accession>
<proteinExistence type="predicted"/>
<dbReference type="Proteomes" id="UP000245125">
    <property type="component" value="Unassembled WGS sequence"/>
</dbReference>
<dbReference type="InterPro" id="IPR011004">
    <property type="entry name" value="Trimer_LpxA-like_sf"/>
</dbReference>
<dbReference type="AlphaFoldDB" id="A0A2U3QDT5"/>
<name>A0A2U3QDT5_9BACT</name>
<evidence type="ECO:0000313" key="3">
    <source>
        <dbReference type="Proteomes" id="UP000245125"/>
    </source>
</evidence>
<keyword evidence="1" id="KW-0812">Transmembrane</keyword>
<reference evidence="3" key="1">
    <citation type="submission" date="2018-03" db="EMBL/GenBank/DDBJ databases">
        <authorList>
            <person name="Zecchin S."/>
        </authorList>
    </citation>
    <scope>NUCLEOTIDE SEQUENCE [LARGE SCALE GENOMIC DNA]</scope>
</reference>
<dbReference type="InterPro" id="IPR050484">
    <property type="entry name" value="Transf_Hexapept/Carb_Anhydrase"/>
</dbReference>
<keyword evidence="2" id="KW-0808">Transferase</keyword>
<protein>
    <submittedName>
        <fullName evidence="2">Putative glycan acetyltransferase</fullName>
    </submittedName>
</protein>
<keyword evidence="3" id="KW-1185">Reference proteome</keyword>